<organism evidence="10 11">
    <name type="scientific">Thermohalobaculum xanthum</name>
    <dbReference type="NCBI Taxonomy" id="2753746"/>
    <lineage>
        <taxon>Bacteria</taxon>
        <taxon>Pseudomonadati</taxon>
        <taxon>Pseudomonadota</taxon>
        <taxon>Alphaproteobacteria</taxon>
        <taxon>Rhodobacterales</taxon>
        <taxon>Paracoccaceae</taxon>
        <taxon>Thermohalobaculum</taxon>
    </lineage>
</organism>
<protein>
    <submittedName>
        <fullName evidence="10">1-acyl-sn-glycerol-3-phosphate acyltransferase</fullName>
    </submittedName>
</protein>
<evidence type="ECO:0000313" key="10">
    <source>
        <dbReference type="EMBL" id="MBK0397579.1"/>
    </source>
</evidence>
<dbReference type="InterPro" id="IPR002123">
    <property type="entry name" value="Plipid/glycerol_acylTrfase"/>
</dbReference>
<dbReference type="SUPFAM" id="SSF69593">
    <property type="entry name" value="Glycerol-3-phosphate (1)-acyltransferase"/>
    <property type="match status" value="1"/>
</dbReference>
<comment type="subcellular location">
    <subcellularLocation>
        <location evidence="1">Membrane</location>
    </subcellularLocation>
</comment>
<dbReference type="GO" id="GO:0016746">
    <property type="term" value="F:acyltransferase activity"/>
    <property type="evidence" value="ECO:0007669"/>
    <property type="project" value="UniProtKB-KW"/>
</dbReference>
<evidence type="ECO:0000256" key="5">
    <source>
        <dbReference type="ARBA" id="ARBA00023098"/>
    </source>
</evidence>
<keyword evidence="11" id="KW-1185">Reference proteome</keyword>
<dbReference type="GO" id="GO:0006629">
    <property type="term" value="P:lipid metabolic process"/>
    <property type="evidence" value="ECO:0007669"/>
    <property type="project" value="UniProtKB-KW"/>
</dbReference>
<keyword evidence="3 8" id="KW-0812">Transmembrane</keyword>
<dbReference type="Pfam" id="PF01553">
    <property type="entry name" value="Acyltransferase"/>
    <property type="match status" value="1"/>
</dbReference>
<dbReference type="CDD" id="cd07989">
    <property type="entry name" value="LPLAT_AGPAT-like"/>
    <property type="match status" value="1"/>
</dbReference>
<dbReference type="AlphaFoldDB" id="A0A8J7M3I9"/>
<evidence type="ECO:0000256" key="7">
    <source>
        <dbReference type="ARBA" id="ARBA00023315"/>
    </source>
</evidence>
<proteinExistence type="predicted"/>
<dbReference type="SMART" id="SM00563">
    <property type="entry name" value="PlsC"/>
    <property type="match status" value="1"/>
</dbReference>
<evidence type="ECO:0000256" key="4">
    <source>
        <dbReference type="ARBA" id="ARBA00022989"/>
    </source>
</evidence>
<keyword evidence="7 10" id="KW-0012">Acyltransferase</keyword>
<dbReference type="RefSeq" id="WP_200605508.1">
    <property type="nucleotide sequence ID" value="NZ_JAEHHL010000001.1"/>
</dbReference>
<gene>
    <name evidence="10" type="ORF">H0I76_00115</name>
</gene>
<evidence type="ECO:0000259" key="9">
    <source>
        <dbReference type="SMART" id="SM00563"/>
    </source>
</evidence>
<keyword evidence="4 8" id="KW-1133">Transmembrane helix</keyword>
<dbReference type="EMBL" id="JAEHHL010000001">
    <property type="protein sequence ID" value="MBK0397579.1"/>
    <property type="molecule type" value="Genomic_DNA"/>
</dbReference>
<evidence type="ECO:0000256" key="1">
    <source>
        <dbReference type="ARBA" id="ARBA00004370"/>
    </source>
</evidence>
<keyword evidence="5" id="KW-0443">Lipid metabolism</keyword>
<evidence type="ECO:0000256" key="2">
    <source>
        <dbReference type="ARBA" id="ARBA00022679"/>
    </source>
</evidence>
<dbReference type="PANTHER" id="PTHR23063:SF52">
    <property type="entry name" value="LYSOPHOSPHATIDYLCHOLINE ACYLTRANSFERASE"/>
    <property type="match status" value="1"/>
</dbReference>
<evidence type="ECO:0000256" key="8">
    <source>
        <dbReference type="SAM" id="Phobius"/>
    </source>
</evidence>
<sequence length="282" mass="31373">MSSTWRGAEPDHLPPLGTAQKLRGAVRLTAFILTTAVILGMFLVGRALRGAFGRRVTFHFLLAQCWARAGLWLTGLGLRVEGRPVGAGALVANHSSWIDILALRAVTLVYFVAKSEVRDWPVVGFITRVTGTVFIERRRSHAKRQEEILRERIAASQLLAFFPEGTSTDGLRVLPFKSSLFSVFFLDGHGAELWVQPVTIRYFPDPRDRVPPSFYGWWGDMNFEAHIWQVLARSRHGLVEVIFHEPVRPTAFGDRKLLADHAGRAVAEGHATGRTVPAPPGH</sequence>
<keyword evidence="6 8" id="KW-0472">Membrane</keyword>
<reference evidence="10" key="1">
    <citation type="submission" date="2020-12" db="EMBL/GenBank/DDBJ databases">
        <title>Bacterial taxonomy.</title>
        <authorList>
            <person name="Pan X."/>
        </authorList>
    </citation>
    <scope>NUCLEOTIDE SEQUENCE</scope>
    <source>
        <strain evidence="10">M0105</strain>
    </source>
</reference>
<feature type="domain" description="Phospholipid/glycerol acyltransferase" evidence="9">
    <location>
        <begin position="88"/>
        <end position="203"/>
    </location>
</feature>
<evidence type="ECO:0000256" key="6">
    <source>
        <dbReference type="ARBA" id="ARBA00023136"/>
    </source>
</evidence>
<dbReference type="GO" id="GO:0016020">
    <property type="term" value="C:membrane"/>
    <property type="evidence" value="ECO:0007669"/>
    <property type="project" value="UniProtKB-SubCell"/>
</dbReference>
<evidence type="ECO:0000256" key="3">
    <source>
        <dbReference type="ARBA" id="ARBA00022692"/>
    </source>
</evidence>
<keyword evidence="2" id="KW-0808">Transferase</keyword>
<comment type="caution">
    <text evidence="10">The sequence shown here is derived from an EMBL/GenBank/DDBJ whole genome shotgun (WGS) entry which is preliminary data.</text>
</comment>
<feature type="transmembrane region" description="Helical" evidence="8">
    <location>
        <begin position="24"/>
        <end position="44"/>
    </location>
</feature>
<evidence type="ECO:0000313" key="11">
    <source>
        <dbReference type="Proteomes" id="UP000655420"/>
    </source>
</evidence>
<dbReference type="Proteomes" id="UP000655420">
    <property type="component" value="Unassembled WGS sequence"/>
</dbReference>
<dbReference type="PANTHER" id="PTHR23063">
    <property type="entry name" value="PHOSPHOLIPID ACYLTRANSFERASE"/>
    <property type="match status" value="1"/>
</dbReference>
<name>A0A8J7M3I9_9RHOB</name>
<accession>A0A8J7M3I9</accession>